<evidence type="ECO:0000256" key="1">
    <source>
        <dbReference type="SAM" id="Coils"/>
    </source>
</evidence>
<evidence type="ECO:0000313" key="4">
    <source>
        <dbReference type="Proteomes" id="UP000613740"/>
    </source>
</evidence>
<name>A0A835TMW3_9CHLO</name>
<dbReference type="OrthoDB" id="551498at2759"/>
<evidence type="ECO:0000256" key="2">
    <source>
        <dbReference type="SAM" id="MobiDB-lite"/>
    </source>
</evidence>
<feature type="compositionally biased region" description="Low complexity" evidence="2">
    <location>
        <begin position="97"/>
        <end position="112"/>
    </location>
</feature>
<feature type="compositionally biased region" description="Low complexity" evidence="2">
    <location>
        <begin position="208"/>
        <end position="219"/>
    </location>
</feature>
<feature type="region of interest" description="Disordered" evidence="2">
    <location>
        <begin position="1"/>
        <end position="167"/>
    </location>
</feature>
<keyword evidence="4" id="KW-1185">Reference proteome</keyword>
<reference evidence="3" key="1">
    <citation type="journal article" date="2020" name="bioRxiv">
        <title>Comparative genomics of Chlamydomonas.</title>
        <authorList>
            <person name="Craig R.J."/>
            <person name="Hasan A.R."/>
            <person name="Ness R.W."/>
            <person name="Keightley P.D."/>
        </authorList>
    </citation>
    <scope>NUCLEOTIDE SEQUENCE</scope>
    <source>
        <strain evidence="3">CCAP 11/173</strain>
    </source>
</reference>
<sequence length="500" mass="51527">MLAEPSGGVATLTPLRTSLAGSSPAPSLRASLSGVPPSGGASAAPSPHTSGSKPRVSTSGTGGNPRMSSPGVLANAGASPALPSTAPQHLPPMRAISTATGNNGTAGTNASSDLPRLTTRQSESGGGKDVVGMKPSPPNLRRAATMVRSVDSGLSSSGGPGPASAAMGAARGDAIIKERRALQQDKNALALNKKRLEALLARAAEALPPSADDAAASSGVRGGSGGSLRAQIQKALDESGQLDKHISSNPGSGMILFEAEAEAKVRQLTAQMADMKMDHEVALSRLEGELKYRNTQSSAAASGLQKQLSEAEEELSRVRRAHDVEIARARELSSQVQDLTRQLHEANSSLQDKTAQVKDMTELMGMDKVTMNTVLEMLRSQLKEAKAEAEARQERVKELEYALVHRDTLLSEAQQRLSAAGLSGGWGAAHLNGVGYEEARVSSSPIDGKSAWGKVAHAVAGMRSNHLASGTGLPGRMMETASGMPLVASSMEAPKGVLSA</sequence>
<evidence type="ECO:0000313" key="3">
    <source>
        <dbReference type="EMBL" id="KAG2440645.1"/>
    </source>
</evidence>
<dbReference type="Proteomes" id="UP000613740">
    <property type="component" value="Unassembled WGS sequence"/>
</dbReference>
<feature type="coiled-coil region" evidence="1">
    <location>
        <begin position="179"/>
        <end position="206"/>
    </location>
</feature>
<accession>A0A835TMW3</accession>
<feature type="compositionally biased region" description="Low complexity" evidence="2">
    <location>
        <begin position="18"/>
        <end position="52"/>
    </location>
</feature>
<feature type="region of interest" description="Disordered" evidence="2">
    <location>
        <begin position="208"/>
        <end position="229"/>
    </location>
</feature>
<dbReference type="AlphaFoldDB" id="A0A835TMW3"/>
<feature type="coiled-coil region" evidence="1">
    <location>
        <begin position="258"/>
        <end position="402"/>
    </location>
</feature>
<gene>
    <name evidence="3" type="ORF">HYH02_010224</name>
</gene>
<protein>
    <submittedName>
        <fullName evidence="3">Uncharacterized protein</fullName>
    </submittedName>
</protein>
<proteinExistence type="predicted"/>
<feature type="compositionally biased region" description="Low complexity" evidence="2">
    <location>
        <begin position="146"/>
        <end position="155"/>
    </location>
</feature>
<organism evidence="3 4">
    <name type="scientific">Chlamydomonas schloesseri</name>
    <dbReference type="NCBI Taxonomy" id="2026947"/>
    <lineage>
        <taxon>Eukaryota</taxon>
        <taxon>Viridiplantae</taxon>
        <taxon>Chlorophyta</taxon>
        <taxon>core chlorophytes</taxon>
        <taxon>Chlorophyceae</taxon>
        <taxon>CS clade</taxon>
        <taxon>Chlamydomonadales</taxon>
        <taxon>Chlamydomonadaceae</taxon>
        <taxon>Chlamydomonas</taxon>
    </lineage>
</organism>
<comment type="caution">
    <text evidence="3">The sequence shown here is derived from an EMBL/GenBank/DDBJ whole genome shotgun (WGS) entry which is preliminary data.</text>
</comment>
<keyword evidence="1" id="KW-0175">Coiled coil</keyword>
<dbReference type="EMBL" id="JAEHOD010000037">
    <property type="protein sequence ID" value="KAG2440645.1"/>
    <property type="molecule type" value="Genomic_DNA"/>
</dbReference>